<feature type="region of interest" description="Disordered" evidence="4">
    <location>
        <begin position="963"/>
        <end position="1211"/>
    </location>
</feature>
<feature type="compositionally biased region" description="Polar residues" evidence="4">
    <location>
        <begin position="345"/>
        <end position="355"/>
    </location>
</feature>
<feature type="compositionally biased region" description="Basic residues" evidence="4">
    <location>
        <begin position="234"/>
        <end position="245"/>
    </location>
</feature>
<feature type="domain" description="Myb-like" evidence="5">
    <location>
        <begin position="721"/>
        <end position="799"/>
    </location>
</feature>
<feature type="region of interest" description="Disordered" evidence="4">
    <location>
        <begin position="319"/>
        <end position="390"/>
    </location>
</feature>
<dbReference type="InterPro" id="IPR017930">
    <property type="entry name" value="Myb_dom"/>
</dbReference>
<evidence type="ECO:0000256" key="1">
    <source>
        <dbReference type="ARBA" id="ARBA00004123"/>
    </source>
</evidence>
<feature type="compositionally biased region" description="Basic residues" evidence="4">
    <location>
        <begin position="129"/>
        <end position="139"/>
    </location>
</feature>
<feature type="compositionally biased region" description="Acidic residues" evidence="4">
    <location>
        <begin position="1036"/>
        <end position="1046"/>
    </location>
</feature>
<evidence type="ECO:0000256" key="4">
    <source>
        <dbReference type="SAM" id="MobiDB-lite"/>
    </source>
</evidence>
<dbReference type="SMART" id="SM00717">
    <property type="entry name" value="SANT"/>
    <property type="match status" value="2"/>
</dbReference>
<dbReference type="PROSITE" id="PS50090">
    <property type="entry name" value="MYB_LIKE"/>
    <property type="match status" value="2"/>
</dbReference>
<sequence>MLSWAKGLFSSQLEPENLEEDPISDQTDKIIQESETTLSLLNRDLIMDNSREPASDQFGSIDDHIGTSTKKHKKDKKKKNKNKSMGGSASVLQREYQIAGIQESSEEVGASERNTTTSPTPASELSAKKEKRRRQKLNHNAHTEDADRQEASSEAYPSGQIDQPELGTEELTELGNTIQSKSQQKRKHRKSQQGESQIIYEDYVSNEPVDAAQLEDTKHQESEVEMTTTDSALKKKNRRKNHRSSTLHSAPLGEEEILQQIETKAGGDLTHANEKSKKKKKSKMEKTVASEVAQGNEEARDRNRIPILIDEVSLGDALNNHFGDESYLSKSNTSKRDQSQENIEENVTQVLGNKSHTSDKSIPSKSKAKKSVAKPKTPKVNRAEAGDANSAALLNQFISAGKNRRLESEPAVPSAKALGKRPAVDEQVEHQSKKRKQIDPDPRNGDIRSMFSDDAQHGGSTVTASKTKQKTRQPASNVDVVISSPAVRTSRSGNEEMAGWTASDRRSASAGNAQDSSDDSSEYEERSVDTSTTRRKRYLPVDEPSLVAMDTPKSGKKSKQKQATAEKSTNKKSTKAKKDPSSGAKPKRSRSQSVTRPRDGNGRLNEDETRRIADAVELYRVDNDLEQHALNTIIQNNALNDGKKFWDFMTEEVPDVAKRNLQSWCRRNFHNYAARGVWTPEQDEELMELFKTMPKKWSLIGARLNRLPDDCRDRWRNYLSVTNLELGPWKLEEEHQLKDAVKKCIDLVREDRRREGLLTPEEENDDTYHEHDISWMKVSELMDLSRSHLQCYRKWKSIKNRERATTDDLVAERIVISNSWKNLKSYQEATKTLAGEKLQFLKAIRDSKAGAESKIDWRAIDEKLDRNHDAMEMRICLRGLVHNITTHANKTLQENVQLLIEAYEQSAPHEPEGYVDLPFESTGLKKRTRKSKTSAIFENNPELYDVGGSGSKAKMRHRMLKTNESQGDHNSAGNQESEQFNDSVQVPDSAKKPKRAAPVKKPIKSFALSTERVVDSDVENDNDDGVPTSAQKPRSEDEDEDEDDDENAQKPRSKTKQVTHKKKSQLAARTKTVEESSEDEPERQPESDSNSDSEDVEMADAQYDLNDKYPSNETSQSTQFHLGSSGSNGNKKNKNSISRKPEDIPLNDFVQNYSPVDSDEDSEMQDPDELQVPATPEHELQEGYSELREESADLDESGQVYSNGHGDAESDAESIMDDMSDIPAKVMKKRAPGINGEGGIYFGRESSVELDQ</sequence>
<feature type="compositionally biased region" description="Basic and acidic residues" evidence="4">
    <location>
        <begin position="596"/>
        <end position="608"/>
    </location>
</feature>
<proteinExistence type="predicted"/>
<evidence type="ECO:0000259" key="6">
    <source>
        <dbReference type="PROSITE" id="PS51294"/>
    </source>
</evidence>
<keyword evidence="3" id="KW-0539">Nucleus</keyword>
<feature type="domain" description="HTH myb-type" evidence="6">
    <location>
        <begin position="675"/>
        <end position="723"/>
    </location>
</feature>
<dbReference type="InterPro" id="IPR009057">
    <property type="entry name" value="Homeodomain-like_sf"/>
</dbReference>
<feature type="compositionally biased region" description="Basic residues" evidence="4">
    <location>
        <begin position="992"/>
        <end position="1003"/>
    </location>
</feature>
<feature type="region of interest" description="Disordered" evidence="4">
    <location>
        <begin position="1230"/>
        <end position="1252"/>
    </location>
</feature>
<feature type="region of interest" description="Disordered" evidence="4">
    <location>
        <begin position="402"/>
        <end position="608"/>
    </location>
</feature>
<feature type="compositionally biased region" description="Basic residues" evidence="4">
    <location>
        <begin position="366"/>
        <end position="379"/>
    </location>
</feature>
<dbReference type="CDD" id="cd00167">
    <property type="entry name" value="SANT"/>
    <property type="match status" value="1"/>
</dbReference>
<name>A0A8H6AZ64_9HELO</name>
<feature type="compositionally biased region" description="Basic residues" evidence="4">
    <location>
        <begin position="1051"/>
        <end position="1064"/>
    </location>
</feature>
<dbReference type="PANTHER" id="PTHR46380">
    <property type="entry name" value="CYCLIN-D-BINDING MYB-LIKE TRANSCRIPTION FACTOR 1"/>
    <property type="match status" value="1"/>
</dbReference>
<comment type="caution">
    <text evidence="7">The sequence shown here is derived from an EMBL/GenBank/DDBJ whole genome shotgun (WGS) entry which is preliminary data.</text>
</comment>
<evidence type="ECO:0000313" key="7">
    <source>
        <dbReference type="EMBL" id="KAF5876414.1"/>
    </source>
</evidence>
<feature type="region of interest" description="Disordered" evidence="4">
    <location>
        <begin position="50"/>
        <end position="305"/>
    </location>
</feature>
<dbReference type="AlphaFoldDB" id="A0A8H6AZ64"/>
<evidence type="ECO:0000313" key="8">
    <source>
        <dbReference type="Proteomes" id="UP000531561"/>
    </source>
</evidence>
<dbReference type="GO" id="GO:0000976">
    <property type="term" value="F:transcription cis-regulatory region binding"/>
    <property type="evidence" value="ECO:0007669"/>
    <property type="project" value="TreeGrafter"/>
</dbReference>
<protein>
    <submittedName>
        <fullName evidence="7">Putative dna-binding protein</fullName>
    </submittedName>
</protein>
<dbReference type="PANTHER" id="PTHR46380:SF2">
    <property type="entry name" value="CYCLIN-D-BINDING MYB-LIKE TRANSCRIPTION FACTOR 1"/>
    <property type="match status" value="1"/>
</dbReference>
<dbReference type="PROSITE" id="PS51294">
    <property type="entry name" value="HTH_MYB"/>
    <property type="match status" value="1"/>
</dbReference>
<comment type="subcellular location">
    <subcellularLocation>
        <location evidence="1">Nucleus</location>
    </subcellularLocation>
</comment>
<dbReference type="Pfam" id="PF00249">
    <property type="entry name" value="Myb_DNA-binding"/>
    <property type="match status" value="1"/>
</dbReference>
<dbReference type="InterPro" id="IPR001005">
    <property type="entry name" value="SANT/Myb"/>
</dbReference>
<feature type="compositionally biased region" description="Acidic residues" evidence="4">
    <location>
        <begin position="1157"/>
        <end position="1169"/>
    </location>
</feature>
<evidence type="ECO:0000259" key="5">
    <source>
        <dbReference type="PROSITE" id="PS50090"/>
    </source>
</evidence>
<evidence type="ECO:0000256" key="3">
    <source>
        <dbReference type="ARBA" id="ARBA00023242"/>
    </source>
</evidence>
<feature type="compositionally biased region" description="Basic and acidic residues" evidence="4">
    <location>
        <begin position="141"/>
        <end position="151"/>
    </location>
</feature>
<dbReference type="Gene3D" id="1.10.10.60">
    <property type="entry name" value="Homeodomain-like"/>
    <property type="match status" value="2"/>
</dbReference>
<dbReference type="Proteomes" id="UP000531561">
    <property type="component" value="Unassembled WGS sequence"/>
</dbReference>
<dbReference type="GO" id="GO:0003700">
    <property type="term" value="F:DNA-binding transcription factor activity"/>
    <property type="evidence" value="ECO:0007669"/>
    <property type="project" value="TreeGrafter"/>
</dbReference>
<organism evidence="7 8">
    <name type="scientific">Botrytis fragariae</name>
    <dbReference type="NCBI Taxonomy" id="1964551"/>
    <lineage>
        <taxon>Eukaryota</taxon>
        <taxon>Fungi</taxon>
        <taxon>Dikarya</taxon>
        <taxon>Ascomycota</taxon>
        <taxon>Pezizomycotina</taxon>
        <taxon>Leotiomycetes</taxon>
        <taxon>Helotiales</taxon>
        <taxon>Sclerotiniaceae</taxon>
        <taxon>Botrytis</taxon>
    </lineage>
</organism>
<keyword evidence="8" id="KW-1185">Reference proteome</keyword>
<dbReference type="SUPFAM" id="SSF46689">
    <property type="entry name" value="Homeodomain-like"/>
    <property type="match status" value="1"/>
</dbReference>
<dbReference type="GeneID" id="59256924"/>
<dbReference type="InterPro" id="IPR051651">
    <property type="entry name" value="DMTF1_DNA-bind_reg"/>
</dbReference>
<reference evidence="7 8" key="1">
    <citation type="journal article" date="2020" name="Phytopathology">
        <title>A high-quality genome resource of Botrytis fragariae, a new and rapidly spreading fungal pathogen causing strawberry gray mold in the U.S.A.</title>
        <authorList>
            <person name="Wu Y."/>
            <person name="Saski C.A."/>
            <person name="Schnabel G."/>
            <person name="Xiao S."/>
            <person name="Hu M."/>
        </authorList>
    </citation>
    <scope>NUCLEOTIDE SEQUENCE [LARGE SCALE GENOMIC DNA]</scope>
    <source>
        <strain evidence="7 8">BVB16</strain>
    </source>
</reference>
<dbReference type="RefSeq" id="XP_037195360.1">
    <property type="nucleotide sequence ID" value="XM_037333232.1"/>
</dbReference>
<feature type="compositionally biased region" description="Basic and acidic residues" evidence="4">
    <location>
        <begin position="1176"/>
        <end position="1191"/>
    </location>
</feature>
<feature type="compositionally biased region" description="Acidic residues" evidence="4">
    <location>
        <begin position="1089"/>
        <end position="1098"/>
    </location>
</feature>
<gene>
    <name evidence="7" type="ORF">Bfra_002818</name>
</gene>
<feature type="compositionally biased region" description="Basic residues" evidence="4">
    <location>
        <begin position="69"/>
        <end position="82"/>
    </location>
</feature>
<feature type="compositionally biased region" description="Basic and acidic residues" evidence="4">
    <location>
        <begin position="422"/>
        <end position="446"/>
    </location>
</feature>
<feature type="compositionally biased region" description="Polar residues" evidence="4">
    <location>
        <begin position="112"/>
        <end position="123"/>
    </location>
</feature>
<feature type="region of interest" description="Disordered" evidence="4">
    <location>
        <begin position="1"/>
        <end position="30"/>
    </location>
</feature>
<dbReference type="GO" id="GO:0005634">
    <property type="term" value="C:nucleus"/>
    <property type="evidence" value="ECO:0007669"/>
    <property type="project" value="UniProtKB-SubCell"/>
</dbReference>
<feature type="domain" description="Myb-like" evidence="5">
    <location>
        <begin position="670"/>
        <end position="719"/>
    </location>
</feature>
<feature type="compositionally biased region" description="Polar residues" evidence="4">
    <location>
        <begin position="963"/>
        <end position="986"/>
    </location>
</feature>
<feature type="compositionally biased region" description="Low complexity" evidence="4">
    <location>
        <begin position="173"/>
        <end position="182"/>
    </location>
</feature>
<dbReference type="OrthoDB" id="39591at2759"/>
<accession>A0A8H6AZ64</accession>
<evidence type="ECO:0000256" key="2">
    <source>
        <dbReference type="ARBA" id="ARBA00023125"/>
    </source>
</evidence>
<keyword evidence="2 7" id="KW-0238">DNA-binding</keyword>
<feature type="compositionally biased region" description="Polar residues" evidence="4">
    <location>
        <begin position="458"/>
        <end position="476"/>
    </location>
</feature>
<dbReference type="EMBL" id="JABFCT010000004">
    <property type="protein sequence ID" value="KAF5876414.1"/>
    <property type="molecule type" value="Genomic_DNA"/>
</dbReference>
<feature type="compositionally biased region" description="Polar residues" evidence="4">
    <location>
        <begin position="1109"/>
        <end position="1122"/>
    </location>
</feature>